<dbReference type="AlphaFoldDB" id="A0A8J6K9K2"/>
<dbReference type="InterPro" id="IPR036047">
    <property type="entry name" value="F-box-like_dom_sf"/>
</dbReference>
<sequence length="522" mass="59044">DLPLELVKCVLRYLAVRDVVSLGGTCRYLRDVCNSPRIWRSLCWRISPDVREAADWRRLTILNYTKGMSFHHFAGRWRTSSSIMPPAAPNGFQRFLVTADNLCILDHWGALFHISGNIRVPNFIFRNGEWETDLNYAALRPDVKDFTGDPRSRYFYVLASREVRDAKQEARECDCLEIYHQSTAKKIFKMTFHPSMKMKKMVLLGMEADRQLLLLSESGKVYSITINELSFNRPRLYITHLRLRKISESLPDASVTQMCSHHSSVLYVTSDGAAHLEAHSAGIYQDLFGTLEGFNPLNTQTPVPISIASKVVLCSLGRNHLALVDEFGRIFMQGNNRFGQLGTGDKIERGDPCQIPYLRNPTDIFCGLNHTLVLVPSRDSVMEIHGCGCGAQGRLPGWPKGSPSFVKLLLKVPVFARHISSTRDCLYIMSSYDPEEDNRYRAMPTIASDGAGTGKAAQACEEFLHQLLCYTSIQERVAKTRDFITHLPLQGYQKDCLWQALGIVQRAAETSRTDGHQHHCKK</sequence>
<accession>A0A8J6K9K2</accession>
<feature type="domain" description="F-box" evidence="2">
    <location>
        <begin position="1"/>
        <end position="42"/>
    </location>
</feature>
<proteinExistence type="predicted"/>
<dbReference type="SMART" id="SM00256">
    <property type="entry name" value="FBOX"/>
    <property type="match status" value="1"/>
</dbReference>
<dbReference type="InterPro" id="IPR009091">
    <property type="entry name" value="RCC1/BLIP-II"/>
</dbReference>
<evidence type="ECO:0000259" key="2">
    <source>
        <dbReference type="PROSITE" id="PS50181"/>
    </source>
</evidence>
<dbReference type="Pfam" id="PF12937">
    <property type="entry name" value="F-box-like"/>
    <property type="match status" value="1"/>
</dbReference>
<name>A0A8J6K9K2_ELECQ</name>
<dbReference type="PANTHER" id="PTHR47004">
    <property type="entry name" value="F-BOX ONLY PROTEIN 24"/>
    <property type="match status" value="1"/>
</dbReference>
<dbReference type="InterPro" id="IPR052866">
    <property type="entry name" value="F-box_protein_24"/>
</dbReference>
<dbReference type="EMBL" id="WNTK01000007">
    <property type="protein sequence ID" value="KAG9480559.1"/>
    <property type="molecule type" value="Genomic_DNA"/>
</dbReference>
<dbReference type="PROSITE" id="PS50012">
    <property type="entry name" value="RCC1_3"/>
    <property type="match status" value="1"/>
</dbReference>
<feature type="non-terminal residue" evidence="3">
    <location>
        <position position="1"/>
    </location>
</feature>
<gene>
    <name evidence="3" type="ORF">GDO78_012174</name>
</gene>
<dbReference type="Gene3D" id="1.20.1280.50">
    <property type="match status" value="1"/>
</dbReference>
<reference evidence="3" key="1">
    <citation type="thesis" date="2020" institute="ProQuest LLC" country="789 East Eisenhower Parkway, Ann Arbor, MI, USA">
        <title>Comparative Genomics and Chromosome Evolution.</title>
        <authorList>
            <person name="Mudd A.B."/>
        </authorList>
    </citation>
    <scope>NUCLEOTIDE SEQUENCE</scope>
    <source>
        <strain evidence="3">HN-11 Male</strain>
        <tissue evidence="3">Kidney and liver</tissue>
    </source>
</reference>
<dbReference type="SUPFAM" id="SSF50985">
    <property type="entry name" value="RCC1/BLIP-II"/>
    <property type="match status" value="1"/>
</dbReference>
<dbReference type="InterPro" id="IPR000408">
    <property type="entry name" value="Reg_chr_condens"/>
</dbReference>
<evidence type="ECO:0000313" key="3">
    <source>
        <dbReference type="EMBL" id="KAG9480559.1"/>
    </source>
</evidence>
<comment type="caution">
    <text evidence="3">The sequence shown here is derived from an EMBL/GenBank/DDBJ whole genome shotgun (WGS) entry which is preliminary data.</text>
</comment>
<dbReference type="PANTHER" id="PTHR47004:SF1">
    <property type="entry name" value="F-BOX ONLY PROTEIN 24"/>
    <property type="match status" value="1"/>
</dbReference>
<keyword evidence="4" id="KW-1185">Reference proteome</keyword>
<dbReference type="OrthoDB" id="101791at2759"/>
<organism evidence="3 4">
    <name type="scientific">Eleutherodactylus coqui</name>
    <name type="common">Puerto Rican coqui</name>
    <dbReference type="NCBI Taxonomy" id="57060"/>
    <lineage>
        <taxon>Eukaryota</taxon>
        <taxon>Metazoa</taxon>
        <taxon>Chordata</taxon>
        <taxon>Craniata</taxon>
        <taxon>Vertebrata</taxon>
        <taxon>Euteleostomi</taxon>
        <taxon>Amphibia</taxon>
        <taxon>Batrachia</taxon>
        <taxon>Anura</taxon>
        <taxon>Neobatrachia</taxon>
        <taxon>Hyloidea</taxon>
        <taxon>Eleutherodactylidae</taxon>
        <taxon>Eleutherodactylinae</taxon>
        <taxon>Eleutherodactylus</taxon>
        <taxon>Eleutherodactylus</taxon>
    </lineage>
</organism>
<dbReference type="SUPFAM" id="SSF81383">
    <property type="entry name" value="F-box domain"/>
    <property type="match status" value="1"/>
</dbReference>
<feature type="repeat" description="RCC1" evidence="1">
    <location>
        <begin position="328"/>
        <end position="377"/>
    </location>
</feature>
<protein>
    <recommendedName>
        <fullName evidence="2">F-box domain-containing protein</fullName>
    </recommendedName>
</protein>
<dbReference type="InterPro" id="IPR001810">
    <property type="entry name" value="F-box_dom"/>
</dbReference>
<evidence type="ECO:0000313" key="4">
    <source>
        <dbReference type="Proteomes" id="UP000770717"/>
    </source>
</evidence>
<dbReference type="Pfam" id="PF00415">
    <property type="entry name" value="RCC1"/>
    <property type="match status" value="1"/>
</dbReference>
<dbReference type="Proteomes" id="UP000770717">
    <property type="component" value="Unassembled WGS sequence"/>
</dbReference>
<dbReference type="PROSITE" id="PS50181">
    <property type="entry name" value="FBOX"/>
    <property type="match status" value="1"/>
</dbReference>
<dbReference type="Gene3D" id="2.130.10.30">
    <property type="entry name" value="Regulator of chromosome condensation 1/beta-lactamase-inhibitor protein II"/>
    <property type="match status" value="1"/>
</dbReference>
<evidence type="ECO:0000256" key="1">
    <source>
        <dbReference type="PROSITE-ProRule" id="PRU00235"/>
    </source>
</evidence>